<dbReference type="InterPro" id="IPR029058">
    <property type="entry name" value="AB_hydrolase_fold"/>
</dbReference>
<dbReference type="RefSeq" id="WP_138164975.1">
    <property type="nucleotide sequence ID" value="NZ_VAUA01000012.1"/>
</dbReference>
<keyword evidence="2" id="KW-1185">Reference proteome</keyword>
<sequence length="301" mass="34259">MPDNIDQKKEELGGVPSWYREIFPNGPRDGFYQKLGLHSAVYVDRGAHQLVVSFDNLAEAGGRRYDREPWAAKFCADNGWSHLGILAQPPSWFRDKPLIHFLEHLRDAGFFKRFDRVTFCGASMGGFGALTFCDLSPGSTVIAFSPQSTLAADLVPWEKRFGKGRKMDWTLPYSDAASQTSRAEQVYVVYDPFYEDDVKQVSRLNGDNIVHLHSFGLGHKSALVLRRMDRLKPIMKLAVTGKLSPHEFYQLIRNRKDIYMYRLHMETYLLARGKSGLVDMLRTGFKRRRKASRNAASSGSE</sequence>
<protein>
    <recommendedName>
        <fullName evidence="3">Phosphoadenosine phosphosulfate reductase</fullName>
    </recommendedName>
</protein>
<dbReference type="Proteomes" id="UP000305041">
    <property type="component" value="Unassembled WGS sequence"/>
</dbReference>
<evidence type="ECO:0000313" key="2">
    <source>
        <dbReference type="Proteomes" id="UP000305041"/>
    </source>
</evidence>
<name>A0ABY2US43_9RHOB</name>
<comment type="caution">
    <text evidence="1">The sequence shown here is derived from an EMBL/GenBank/DDBJ whole genome shotgun (WGS) entry which is preliminary data.</text>
</comment>
<evidence type="ECO:0008006" key="3">
    <source>
        <dbReference type="Google" id="ProtNLM"/>
    </source>
</evidence>
<dbReference type="EMBL" id="VAUA01000012">
    <property type="protein sequence ID" value="TLP56807.1"/>
    <property type="molecule type" value="Genomic_DNA"/>
</dbReference>
<reference evidence="1 2" key="1">
    <citation type="submission" date="2019-05" db="EMBL/GenBank/DDBJ databases">
        <title>Draft genome sequence of Pelagicola sp. DSW4-44.</title>
        <authorList>
            <person name="Oh J."/>
        </authorList>
    </citation>
    <scope>NUCLEOTIDE SEQUENCE [LARGE SCALE GENOMIC DNA]</scope>
    <source>
        <strain evidence="1 2">DSW4-44</strain>
    </source>
</reference>
<dbReference type="SUPFAM" id="SSF53474">
    <property type="entry name" value="alpha/beta-Hydrolases"/>
    <property type="match status" value="1"/>
</dbReference>
<evidence type="ECO:0000313" key="1">
    <source>
        <dbReference type="EMBL" id="TLP56807.1"/>
    </source>
</evidence>
<proteinExistence type="predicted"/>
<organism evidence="1 2">
    <name type="scientific">Parasedimentitalea maritima</name>
    <dbReference type="NCBI Taxonomy" id="2578117"/>
    <lineage>
        <taxon>Bacteria</taxon>
        <taxon>Pseudomonadati</taxon>
        <taxon>Pseudomonadota</taxon>
        <taxon>Alphaproteobacteria</taxon>
        <taxon>Rhodobacterales</taxon>
        <taxon>Paracoccaceae</taxon>
        <taxon>Parasedimentitalea</taxon>
    </lineage>
</organism>
<accession>A0ABY2US43</accession>
<gene>
    <name evidence="1" type="ORF">FEE96_20430</name>
</gene>